<accession>A0A5B9DCT8</accession>
<organism evidence="2 3">
    <name type="scientific">Promethearchaeum syntrophicum</name>
    <dbReference type="NCBI Taxonomy" id="2594042"/>
    <lineage>
        <taxon>Archaea</taxon>
        <taxon>Promethearchaeati</taxon>
        <taxon>Promethearchaeota</taxon>
        <taxon>Promethearchaeia</taxon>
        <taxon>Promethearchaeales</taxon>
        <taxon>Promethearchaeaceae</taxon>
        <taxon>Promethearchaeum</taxon>
    </lineage>
</organism>
<dbReference type="AlphaFoldDB" id="A0A5B9DCT8"/>
<gene>
    <name evidence="2" type="ORF">DSAG12_02691</name>
</gene>
<feature type="transmembrane region" description="Helical" evidence="1">
    <location>
        <begin position="53"/>
        <end position="77"/>
    </location>
</feature>
<dbReference type="EMBL" id="CP042905">
    <property type="protein sequence ID" value="QEE16861.1"/>
    <property type="molecule type" value="Genomic_DNA"/>
</dbReference>
<dbReference type="KEGG" id="psyt:DSAG12_02691"/>
<dbReference type="Proteomes" id="UP000321408">
    <property type="component" value="Chromosome"/>
</dbReference>
<keyword evidence="1" id="KW-0472">Membrane</keyword>
<keyword evidence="1" id="KW-1133">Transmembrane helix</keyword>
<keyword evidence="1" id="KW-0812">Transmembrane</keyword>
<reference evidence="2 3" key="1">
    <citation type="journal article" date="2020" name="Nature">
        <title>Isolation of an archaeon at the prokaryote-eukaryote interface.</title>
        <authorList>
            <person name="Imachi H."/>
            <person name="Nobu M.K."/>
            <person name="Nakahara N."/>
            <person name="Morono Y."/>
            <person name="Ogawara M."/>
            <person name="Takaki Y."/>
            <person name="Takano Y."/>
            <person name="Uematsu K."/>
            <person name="Ikuta T."/>
            <person name="Ito M."/>
            <person name="Matsui Y."/>
            <person name="Miyazaki M."/>
            <person name="Murata K."/>
            <person name="Saito Y."/>
            <person name="Sakai S."/>
            <person name="Song C."/>
            <person name="Tasumi E."/>
            <person name="Yamanaka Y."/>
            <person name="Yamaguchi T."/>
            <person name="Kamagata Y."/>
            <person name="Tamaki H."/>
            <person name="Takai K."/>
        </authorList>
    </citation>
    <scope>NUCLEOTIDE SEQUENCE [LARGE SCALE GENOMIC DNA]</scope>
    <source>
        <strain evidence="2 3">MK-D1</strain>
    </source>
</reference>
<evidence type="ECO:0000313" key="3">
    <source>
        <dbReference type="Proteomes" id="UP000321408"/>
    </source>
</evidence>
<feature type="transmembrane region" description="Helical" evidence="1">
    <location>
        <begin position="177"/>
        <end position="195"/>
    </location>
</feature>
<dbReference type="GeneID" id="41330671"/>
<reference evidence="2 3" key="2">
    <citation type="journal article" date="2024" name="Int. J. Syst. Evol. Microbiol.">
        <title>Promethearchaeum syntrophicum gen. nov., sp. nov., an anaerobic, obligately syntrophic archaeon, the first isolate of the lineage 'Asgard' archaea, and proposal of the new archaeal phylum Promethearchaeota phyl. nov. and kingdom Promethearchaeati regn. nov.</title>
        <authorList>
            <person name="Imachi H."/>
            <person name="Nobu M.K."/>
            <person name="Kato S."/>
            <person name="Takaki Y."/>
            <person name="Miyazaki M."/>
            <person name="Miyata M."/>
            <person name="Ogawara M."/>
            <person name="Saito Y."/>
            <person name="Sakai S."/>
            <person name="Tahara Y.O."/>
            <person name="Takano Y."/>
            <person name="Tasumi E."/>
            <person name="Uematsu K."/>
            <person name="Yoshimura T."/>
            <person name="Itoh T."/>
            <person name="Ohkuma M."/>
            <person name="Takai K."/>
        </authorList>
    </citation>
    <scope>NUCLEOTIDE SEQUENCE [LARGE SCALE GENOMIC DNA]</scope>
    <source>
        <strain evidence="2 3">MK-D1</strain>
    </source>
</reference>
<sequence>MEEKSQVQKTNKMLQKSMISTVILGALVPFTLFLLFLYLDWFQVLKFDISSRFNYWSMVFFICLSFILFLSFIHITVPIKNLKKCNRERKNVNLDNDNKDNKDCEDSKEKSNFKSVYLKIGWITLKTSHHKPGNINHELKIGEHNICCGCYGGALGLIIGEIIGSLYLFYYNEPSKIIGLISFFLGIILILISFAKYIWEVYDWKRLLLNSCLALGTWLIIIGINIYFLNFYSVLYYFIVVPFIGIQRLTLSSLDHQVNKENKEESSQA</sequence>
<dbReference type="RefSeq" id="WP_147663787.1">
    <property type="nucleotide sequence ID" value="NZ_CP042905.2"/>
</dbReference>
<evidence type="ECO:0000256" key="1">
    <source>
        <dbReference type="SAM" id="Phobius"/>
    </source>
</evidence>
<keyword evidence="3" id="KW-1185">Reference proteome</keyword>
<name>A0A5B9DCT8_9ARCH</name>
<feature type="transmembrane region" description="Helical" evidence="1">
    <location>
        <begin position="234"/>
        <end position="251"/>
    </location>
</feature>
<feature type="transmembrane region" description="Helical" evidence="1">
    <location>
        <begin position="21"/>
        <end position="41"/>
    </location>
</feature>
<feature type="transmembrane region" description="Helical" evidence="1">
    <location>
        <begin position="207"/>
        <end position="228"/>
    </location>
</feature>
<feature type="transmembrane region" description="Helical" evidence="1">
    <location>
        <begin position="150"/>
        <end position="171"/>
    </location>
</feature>
<protein>
    <submittedName>
        <fullName evidence="2">Uncharacterized protein</fullName>
    </submittedName>
</protein>
<proteinExistence type="predicted"/>
<evidence type="ECO:0000313" key="2">
    <source>
        <dbReference type="EMBL" id="QEE16861.1"/>
    </source>
</evidence>